<dbReference type="EMBL" id="CAJJDM010000010">
    <property type="protein sequence ID" value="CAD8049136.1"/>
    <property type="molecule type" value="Genomic_DNA"/>
</dbReference>
<protein>
    <submittedName>
        <fullName evidence="2">Uncharacterized protein</fullName>
    </submittedName>
</protein>
<gene>
    <name evidence="2" type="ORF">PPRIM_AZ9-3.1.T0130249</name>
</gene>
<comment type="caution">
    <text evidence="2">The sequence shown here is derived from an EMBL/GenBank/DDBJ whole genome shotgun (WGS) entry which is preliminary data.</text>
</comment>
<organism evidence="2 3">
    <name type="scientific">Paramecium primaurelia</name>
    <dbReference type="NCBI Taxonomy" id="5886"/>
    <lineage>
        <taxon>Eukaryota</taxon>
        <taxon>Sar</taxon>
        <taxon>Alveolata</taxon>
        <taxon>Ciliophora</taxon>
        <taxon>Intramacronucleata</taxon>
        <taxon>Oligohymenophorea</taxon>
        <taxon>Peniculida</taxon>
        <taxon>Parameciidae</taxon>
        <taxon>Paramecium</taxon>
    </lineage>
</organism>
<sequence>MSDDQLRALIQKNNLKIEQHQNRMMIKFPQTPQVRDSQQLSQMFTKSNNKSSSIDRSYFSCVPTRKSTKQSFFVPKSVATSQYLDSQAFQIYQPEDIQNTHIQDYVQQIQHSQMNISDNMDISPMNSPILNQLKREKEIIQQQNQLLISQMSREIENNKRQYQKSEQTLQQQIIQLQNELNAYKQYQTKSLDLEASLQQIIIENNELKSKLQEQNKWLFELQEQFDLVHTKMIEIKQKIQDTKHFSTQLSQIAQYLLNKQTPPLDFLVFMNNQSKQLQHEQQQEIEFRNRKQQIKQQHFQSNPFPIAKESFAQIYQFQIENSMILNQIVKDLRNNVDRYSQQYIAEVGFHLI</sequence>
<dbReference type="Proteomes" id="UP000688137">
    <property type="component" value="Unassembled WGS sequence"/>
</dbReference>
<proteinExistence type="predicted"/>
<dbReference type="OMA" id="MNISDNM"/>
<keyword evidence="1" id="KW-0175">Coiled coil</keyword>
<evidence type="ECO:0000256" key="1">
    <source>
        <dbReference type="SAM" id="Coils"/>
    </source>
</evidence>
<evidence type="ECO:0000313" key="2">
    <source>
        <dbReference type="EMBL" id="CAD8049136.1"/>
    </source>
</evidence>
<evidence type="ECO:0000313" key="3">
    <source>
        <dbReference type="Proteomes" id="UP000688137"/>
    </source>
</evidence>
<name>A0A8S1K7S6_PARPR</name>
<dbReference type="AlphaFoldDB" id="A0A8S1K7S6"/>
<keyword evidence="3" id="KW-1185">Reference proteome</keyword>
<accession>A0A8S1K7S6</accession>
<reference evidence="2" key="1">
    <citation type="submission" date="2021-01" db="EMBL/GenBank/DDBJ databases">
        <authorList>
            <consortium name="Genoscope - CEA"/>
            <person name="William W."/>
        </authorList>
    </citation>
    <scope>NUCLEOTIDE SEQUENCE</scope>
</reference>
<feature type="coiled-coil region" evidence="1">
    <location>
        <begin position="130"/>
        <end position="186"/>
    </location>
</feature>